<evidence type="ECO:0000259" key="1">
    <source>
        <dbReference type="Pfam" id="PF13338"/>
    </source>
</evidence>
<reference evidence="2 3" key="1">
    <citation type="submission" date="2018-10" db="EMBL/GenBank/DDBJ databases">
        <title>Isolation, diversity and antibacterial activity of antinobacteria from the wheat rhizosphere soil.</title>
        <authorList>
            <person name="Sun T."/>
        </authorList>
    </citation>
    <scope>NUCLEOTIDE SEQUENCE [LARGE SCALE GENOMIC DNA]</scope>
    <source>
        <strain evidence="2 3">SJ-23</strain>
    </source>
</reference>
<evidence type="ECO:0000313" key="3">
    <source>
        <dbReference type="Proteomes" id="UP000275048"/>
    </source>
</evidence>
<feature type="domain" description="AbiEi antitoxin N-terminal" evidence="1">
    <location>
        <begin position="13"/>
        <end position="48"/>
    </location>
</feature>
<proteinExistence type="predicted"/>
<name>A0A3M8A3D6_9MICO</name>
<dbReference type="OrthoDB" id="2594539at2"/>
<dbReference type="Pfam" id="PF13338">
    <property type="entry name" value="AbiEi_4"/>
    <property type="match status" value="1"/>
</dbReference>
<organism evidence="2 3">
    <name type="scientific">Agromyces tardus</name>
    <dbReference type="NCBI Taxonomy" id="2583849"/>
    <lineage>
        <taxon>Bacteria</taxon>
        <taxon>Bacillati</taxon>
        <taxon>Actinomycetota</taxon>
        <taxon>Actinomycetes</taxon>
        <taxon>Micrococcales</taxon>
        <taxon>Microbacteriaceae</taxon>
        <taxon>Agromyces</taxon>
    </lineage>
</organism>
<accession>A0A3M8A3D6</accession>
<dbReference type="RefSeq" id="WP_122937982.1">
    <property type="nucleotide sequence ID" value="NZ_JBHSNT010000007.1"/>
</dbReference>
<dbReference type="AlphaFoldDB" id="A0A3M8A3D6"/>
<protein>
    <recommendedName>
        <fullName evidence="1">AbiEi antitoxin N-terminal domain-containing protein</fullName>
    </recommendedName>
</protein>
<dbReference type="Proteomes" id="UP000275048">
    <property type="component" value="Unassembled WGS sequence"/>
</dbReference>
<keyword evidence="3" id="KW-1185">Reference proteome</keyword>
<gene>
    <name evidence="2" type="ORF">EDM22_15460</name>
</gene>
<dbReference type="EMBL" id="RHHB01000043">
    <property type="protein sequence ID" value="RNB45680.1"/>
    <property type="molecule type" value="Genomic_DNA"/>
</dbReference>
<comment type="caution">
    <text evidence="2">The sequence shown here is derived from an EMBL/GenBank/DDBJ whole genome shotgun (WGS) entry which is preliminary data.</text>
</comment>
<evidence type="ECO:0000313" key="2">
    <source>
        <dbReference type="EMBL" id="RNB45680.1"/>
    </source>
</evidence>
<dbReference type="InterPro" id="IPR025159">
    <property type="entry name" value="AbiEi_N"/>
</dbReference>
<sequence length="336" mass="37165">MTEISSVLAAFGEVATIATLRAAGIADRRLRDAVRDGIVRRLRPGWYASWRADSEQCRAVTLHGRLGCASALERLGVWSGTEARMHVHVPRNAARLNREPVELHVHVPRNAARLDREPVEAAGGTPVWHPRTPQRMRRSIRVADPHLVPAVHWRQEVDPAAALDWIVSPTTALAEATRCLPPEHAQAAIDSVIAERVLRRRDVERIVAAAPARSGLVVDELCDRLESGVESLFVRRLIAAGYRVDPQFRFGQFGRFDGVIEGCVLFEVDGWLHHSTRASFVSDRERTLVGQAFGMPVVRAAATQVLADWPLVEAAVARTVADAMRLRRVDGRPSAF</sequence>